<dbReference type="InterPro" id="IPR018337">
    <property type="entry name" value="Cell_wall/Cho-bd_repeat"/>
</dbReference>
<feature type="repeat" description="Cell wall-binding" evidence="2">
    <location>
        <begin position="2"/>
        <end position="21"/>
    </location>
</feature>
<gene>
    <name evidence="3" type="ORF">DJ93_5869</name>
</gene>
<dbReference type="Gene3D" id="2.10.270.10">
    <property type="entry name" value="Cholin Binding"/>
    <property type="match status" value="1"/>
</dbReference>
<evidence type="ECO:0000256" key="1">
    <source>
        <dbReference type="ARBA" id="ARBA00022737"/>
    </source>
</evidence>
<name>A0A090YB01_9BACI</name>
<dbReference type="PATRIC" id="fig|1405.8.peg.6059"/>
<dbReference type="AlphaFoldDB" id="A0A090YB01"/>
<dbReference type="Pfam" id="PF19127">
    <property type="entry name" value="Choline_bind_3"/>
    <property type="match status" value="1"/>
</dbReference>
<evidence type="ECO:0000313" key="3">
    <source>
        <dbReference type="EMBL" id="KFM95002.1"/>
    </source>
</evidence>
<organism evidence="3 4">
    <name type="scientific">Bacillus clarus</name>
    <dbReference type="NCBI Taxonomy" id="2338372"/>
    <lineage>
        <taxon>Bacteria</taxon>
        <taxon>Bacillati</taxon>
        <taxon>Bacillota</taxon>
        <taxon>Bacilli</taxon>
        <taxon>Bacillales</taxon>
        <taxon>Bacillaceae</taxon>
        <taxon>Bacillus</taxon>
        <taxon>Bacillus cereus group</taxon>
    </lineage>
</organism>
<accession>A0A090YB01</accession>
<evidence type="ECO:0000313" key="4">
    <source>
        <dbReference type="Proteomes" id="UP000029389"/>
    </source>
</evidence>
<protein>
    <submittedName>
        <fullName evidence="3">Cell wall binding repeat family protein</fullName>
    </submittedName>
</protein>
<dbReference type="EMBL" id="JMQC01000011">
    <property type="protein sequence ID" value="KFM95002.1"/>
    <property type="molecule type" value="Genomic_DNA"/>
</dbReference>
<feature type="repeat" description="Cell wall-binding" evidence="2">
    <location>
        <begin position="23"/>
        <end position="42"/>
    </location>
</feature>
<dbReference type="PROSITE" id="PS51170">
    <property type="entry name" value="CW"/>
    <property type="match status" value="2"/>
</dbReference>
<dbReference type="SUPFAM" id="SSF69360">
    <property type="entry name" value="Cell wall binding repeat"/>
    <property type="match status" value="1"/>
</dbReference>
<proteinExistence type="predicted"/>
<sequence>MEKGWKQINGKWYYFSNWGDMIANGSYTIDGKSYYFNADGSLRE</sequence>
<keyword evidence="1" id="KW-0677">Repeat</keyword>
<dbReference type="Proteomes" id="UP000029389">
    <property type="component" value="Unassembled WGS sequence"/>
</dbReference>
<comment type="caution">
    <text evidence="3">The sequence shown here is derived from an EMBL/GenBank/DDBJ whole genome shotgun (WGS) entry which is preliminary data.</text>
</comment>
<evidence type="ECO:0000256" key="2">
    <source>
        <dbReference type="PROSITE-ProRule" id="PRU00591"/>
    </source>
</evidence>
<reference evidence="3 4" key="1">
    <citation type="submission" date="2014-04" db="EMBL/GenBank/DDBJ databases">
        <authorList>
            <person name="Bishop-Lilly K.A."/>
            <person name="Broomall S.M."/>
            <person name="Chain P.S."/>
            <person name="Chertkov O."/>
            <person name="Coyne S.R."/>
            <person name="Daligault H.E."/>
            <person name="Davenport K.W."/>
            <person name="Erkkila T."/>
            <person name="Frey K.G."/>
            <person name="Gibbons H.S."/>
            <person name="Gu W."/>
            <person name="Jaissle J."/>
            <person name="Johnson S.L."/>
            <person name="Koroleva G.I."/>
            <person name="Ladner J.T."/>
            <person name="Lo C.-C."/>
            <person name="Minogue T.D."/>
            <person name="Munk C."/>
            <person name="Palacios G.F."/>
            <person name="Redden C.L."/>
            <person name="Rosenzweig C.N."/>
            <person name="Scholz M.B."/>
            <person name="Teshima H."/>
            <person name="Xu Y."/>
        </authorList>
    </citation>
    <scope>NUCLEOTIDE SEQUENCE [LARGE SCALE GENOMIC DNA]</scope>
    <source>
        <strain evidence="3 4">BHP</strain>
    </source>
</reference>